<evidence type="ECO:0000256" key="5">
    <source>
        <dbReference type="ARBA" id="ARBA00022989"/>
    </source>
</evidence>
<evidence type="ECO:0000256" key="3">
    <source>
        <dbReference type="ARBA" id="ARBA00022475"/>
    </source>
</evidence>
<accession>A0A1M4UDT8</accession>
<evidence type="ECO:0000256" key="7">
    <source>
        <dbReference type="SAM" id="Phobius"/>
    </source>
</evidence>
<feature type="transmembrane region" description="Helical" evidence="7">
    <location>
        <begin position="170"/>
        <end position="188"/>
    </location>
</feature>
<dbReference type="InterPro" id="IPR042094">
    <property type="entry name" value="T2SS_GspF_sf"/>
</dbReference>
<organism evidence="9 10">
    <name type="scientific">Lactonifactor longoviformis DSM 17459</name>
    <dbReference type="NCBI Taxonomy" id="1122155"/>
    <lineage>
        <taxon>Bacteria</taxon>
        <taxon>Bacillati</taxon>
        <taxon>Bacillota</taxon>
        <taxon>Clostridia</taxon>
        <taxon>Eubacteriales</taxon>
        <taxon>Clostridiaceae</taxon>
        <taxon>Lactonifactor</taxon>
    </lineage>
</organism>
<sequence length="350" mass="38596">MAQDTRIKPLTNTELASFCSQMAMILKAGISSVEGITIMLEDAGSSQEKEILRIICDTLQTTGNFRQALEETGAFPSHMLHMAELGEQSGRLDEVMDSLSRYYEREESVAQSIKSAVTYPFIMIGMMLIIIIVLIVKVLPIFNQVFLQLGQEMTGFSRGLMNLGKVLGRYSYVFIGILFVLFLIYLYFAKGKSGKKRLTAFLSAFPLTRELWEKMASGRFAGGMALTLSSGLDTHQSMELASALADNPKVTDKIKNCMELMDTGVDVSQALSDSHLFTGLYSRMISVGFKTGALETVMEKIASLYEEEVDSHINRMISVLEPTLVAVLSIIVGMILLSVILPLMGIMSSL</sequence>
<dbReference type="GO" id="GO:0005886">
    <property type="term" value="C:plasma membrane"/>
    <property type="evidence" value="ECO:0007669"/>
    <property type="project" value="UniProtKB-SubCell"/>
</dbReference>
<reference evidence="9 10" key="1">
    <citation type="submission" date="2016-11" db="EMBL/GenBank/DDBJ databases">
        <authorList>
            <person name="Jaros S."/>
            <person name="Januszkiewicz K."/>
            <person name="Wedrychowicz H."/>
        </authorList>
    </citation>
    <scope>NUCLEOTIDE SEQUENCE [LARGE SCALE GENOMIC DNA]</scope>
    <source>
        <strain evidence="9 10">DSM 17459</strain>
    </source>
</reference>
<dbReference type="Proteomes" id="UP000184245">
    <property type="component" value="Unassembled WGS sequence"/>
</dbReference>
<dbReference type="PRINTS" id="PR00812">
    <property type="entry name" value="BCTERIALGSPF"/>
</dbReference>
<evidence type="ECO:0000313" key="9">
    <source>
        <dbReference type="EMBL" id="SHE54932.1"/>
    </source>
</evidence>
<dbReference type="EMBL" id="FQVI01000002">
    <property type="protein sequence ID" value="SHE54932.1"/>
    <property type="molecule type" value="Genomic_DNA"/>
</dbReference>
<feature type="domain" description="Type II secretion system protein GspF" evidence="8">
    <location>
        <begin position="18"/>
        <end position="140"/>
    </location>
</feature>
<keyword evidence="5 7" id="KW-1133">Transmembrane helix</keyword>
<dbReference type="PANTHER" id="PTHR30012">
    <property type="entry name" value="GENERAL SECRETION PATHWAY PROTEIN"/>
    <property type="match status" value="1"/>
</dbReference>
<dbReference type="InterPro" id="IPR003004">
    <property type="entry name" value="GspF/PilC"/>
</dbReference>
<dbReference type="PANTHER" id="PTHR30012:SF0">
    <property type="entry name" value="TYPE II SECRETION SYSTEM PROTEIN F-RELATED"/>
    <property type="match status" value="1"/>
</dbReference>
<dbReference type="InterPro" id="IPR018076">
    <property type="entry name" value="T2SS_GspF_dom"/>
</dbReference>
<dbReference type="Pfam" id="PF00482">
    <property type="entry name" value="T2SSF"/>
    <property type="match status" value="2"/>
</dbReference>
<proteinExistence type="inferred from homology"/>
<dbReference type="STRING" id="1122155.SAMN02745158_00871"/>
<protein>
    <submittedName>
        <fullName evidence="9">Type II secretion system protein F (GspF)</fullName>
    </submittedName>
</protein>
<dbReference type="Gene3D" id="1.20.81.30">
    <property type="entry name" value="Type II secretion system (T2SS), domain F"/>
    <property type="match status" value="2"/>
</dbReference>
<comment type="similarity">
    <text evidence="2">Belongs to the GSP F family.</text>
</comment>
<keyword evidence="6 7" id="KW-0472">Membrane</keyword>
<dbReference type="RefSeq" id="WP_072849283.1">
    <property type="nucleotide sequence ID" value="NZ_FQVI01000002.1"/>
</dbReference>
<evidence type="ECO:0000256" key="1">
    <source>
        <dbReference type="ARBA" id="ARBA00004651"/>
    </source>
</evidence>
<keyword evidence="4 7" id="KW-0812">Transmembrane</keyword>
<dbReference type="AlphaFoldDB" id="A0A1M4UDT8"/>
<feature type="transmembrane region" description="Helical" evidence="7">
    <location>
        <begin position="324"/>
        <end position="347"/>
    </location>
</feature>
<name>A0A1M4UDT8_9CLOT</name>
<evidence type="ECO:0000256" key="4">
    <source>
        <dbReference type="ARBA" id="ARBA00022692"/>
    </source>
</evidence>
<feature type="domain" description="Type II secretion system protein GspF" evidence="8">
    <location>
        <begin position="224"/>
        <end position="342"/>
    </location>
</feature>
<gene>
    <name evidence="9" type="ORF">SAMN02745158_00871</name>
</gene>
<comment type="subcellular location">
    <subcellularLocation>
        <location evidence="1">Cell membrane</location>
        <topology evidence="1">Multi-pass membrane protein</topology>
    </subcellularLocation>
</comment>
<feature type="transmembrane region" description="Helical" evidence="7">
    <location>
        <begin position="121"/>
        <end position="142"/>
    </location>
</feature>
<evidence type="ECO:0000256" key="6">
    <source>
        <dbReference type="ARBA" id="ARBA00023136"/>
    </source>
</evidence>
<evidence type="ECO:0000313" key="10">
    <source>
        <dbReference type="Proteomes" id="UP000184245"/>
    </source>
</evidence>
<keyword evidence="3" id="KW-1003">Cell membrane</keyword>
<evidence type="ECO:0000259" key="8">
    <source>
        <dbReference type="Pfam" id="PF00482"/>
    </source>
</evidence>
<dbReference type="OrthoDB" id="1733538at2"/>
<evidence type="ECO:0000256" key="2">
    <source>
        <dbReference type="ARBA" id="ARBA00005745"/>
    </source>
</evidence>
<keyword evidence="10" id="KW-1185">Reference proteome</keyword>